<dbReference type="Gene3D" id="2.40.260.10">
    <property type="entry name" value="Sortase"/>
    <property type="match status" value="1"/>
</dbReference>
<dbReference type="NCBIfam" id="TIGR01076">
    <property type="entry name" value="sortase_fam"/>
    <property type="match status" value="1"/>
</dbReference>
<feature type="transmembrane region" description="Helical" evidence="4">
    <location>
        <begin position="225"/>
        <end position="247"/>
    </location>
</feature>
<dbReference type="EMBL" id="JAFLVR010000051">
    <property type="protein sequence ID" value="MBO0454189.1"/>
    <property type="molecule type" value="Genomic_DNA"/>
</dbReference>
<dbReference type="InterPro" id="IPR042007">
    <property type="entry name" value="Sortase_A"/>
</dbReference>
<dbReference type="PROSITE" id="PS51257">
    <property type="entry name" value="PROKAR_LIPOPROTEIN"/>
    <property type="match status" value="1"/>
</dbReference>
<dbReference type="InterPro" id="IPR023365">
    <property type="entry name" value="Sortase_dom-sf"/>
</dbReference>
<accession>A0ABS3HL67</accession>
<gene>
    <name evidence="5" type="ORF">JZO85_18175</name>
</gene>
<dbReference type="InterPro" id="IPR005754">
    <property type="entry name" value="Sortase"/>
</dbReference>
<organism evidence="5 6">
    <name type="scientific">Candidatus Enterococcus murrayae</name>
    <dbReference type="NCBI Taxonomy" id="2815321"/>
    <lineage>
        <taxon>Bacteria</taxon>
        <taxon>Bacillati</taxon>
        <taxon>Bacillota</taxon>
        <taxon>Bacilli</taxon>
        <taxon>Lactobacillales</taxon>
        <taxon>Enterococcaceae</taxon>
        <taxon>Enterococcus</taxon>
    </lineage>
</organism>
<keyword evidence="4" id="KW-0472">Membrane</keyword>
<keyword evidence="6" id="KW-1185">Reference proteome</keyword>
<evidence type="ECO:0000256" key="4">
    <source>
        <dbReference type="SAM" id="Phobius"/>
    </source>
</evidence>
<evidence type="ECO:0000256" key="3">
    <source>
        <dbReference type="ARBA" id="ARBA00022807"/>
    </source>
</evidence>
<sequence length="252" mass="28690">MTKKLRFSLILIYCLAISCLFVPFIKQVLIIYRTQNVSIQTSETIRAAKDVPLEAVQPPDLSDVLEFKQRQSFDSTGQIVIPGIEISLPLFSGVVNDQLLVGAGTLFPERNPEKQNMVVIGHHLGQNNLLFGKLLDVAVGDAIYLEYQNQFYQYRVNQTQTIQQTELHVLENRSKAEITLITCDKPTHTEQRFVVKGRLVTPVKGIKHKAMQQRRLIETKNQQRNLTYCIVVMLLFLVSLVIGIRIITKISK</sequence>
<keyword evidence="4" id="KW-0812">Transmembrane</keyword>
<evidence type="ECO:0000256" key="1">
    <source>
        <dbReference type="ARBA" id="ARBA00022670"/>
    </source>
</evidence>
<dbReference type="Pfam" id="PF04203">
    <property type="entry name" value="Sortase"/>
    <property type="match status" value="1"/>
</dbReference>
<evidence type="ECO:0000313" key="5">
    <source>
        <dbReference type="EMBL" id="MBO0454189.1"/>
    </source>
</evidence>
<keyword evidence="4" id="KW-1133">Transmembrane helix</keyword>
<reference evidence="5 6" key="1">
    <citation type="submission" date="2021-03" db="EMBL/GenBank/DDBJ databases">
        <title>Enterococcal diversity collection.</title>
        <authorList>
            <person name="Gilmore M.S."/>
            <person name="Schwartzman J."/>
            <person name="Van Tyne D."/>
            <person name="Martin M."/>
            <person name="Earl A.M."/>
            <person name="Manson A.L."/>
            <person name="Straub T."/>
            <person name="Salamzade R."/>
            <person name="Saavedra J."/>
            <person name="Lebreton F."/>
            <person name="Prichula J."/>
            <person name="Schaufler K."/>
            <person name="Gaca A."/>
            <person name="Sgardioli B."/>
            <person name="Wagenaar J."/>
            <person name="Strong T."/>
        </authorList>
    </citation>
    <scope>NUCLEOTIDE SEQUENCE [LARGE SCALE GENOMIC DNA]</scope>
    <source>
        <strain evidence="5 6">MJM16</strain>
    </source>
</reference>
<dbReference type="CDD" id="cd06165">
    <property type="entry name" value="Sortase_A"/>
    <property type="match status" value="1"/>
</dbReference>
<keyword evidence="2" id="KW-0378">Hydrolase</keyword>
<evidence type="ECO:0000256" key="2">
    <source>
        <dbReference type="ARBA" id="ARBA00022801"/>
    </source>
</evidence>
<dbReference type="SUPFAM" id="SSF63817">
    <property type="entry name" value="Sortase"/>
    <property type="match status" value="1"/>
</dbReference>
<feature type="transmembrane region" description="Helical" evidence="4">
    <location>
        <begin position="7"/>
        <end position="25"/>
    </location>
</feature>
<keyword evidence="1" id="KW-0645">Protease</keyword>
<dbReference type="Proteomes" id="UP000664495">
    <property type="component" value="Unassembled WGS sequence"/>
</dbReference>
<name>A0ABS3HL67_9ENTE</name>
<keyword evidence="3" id="KW-0788">Thiol protease</keyword>
<evidence type="ECO:0000313" key="6">
    <source>
        <dbReference type="Proteomes" id="UP000664495"/>
    </source>
</evidence>
<comment type="caution">
    <text evidence="5">The sequence shown here is derived from an EMBL/GenBank/DDBJ whole genome shotgun (WGS) entry which is preliminary data.</text>
</comment>
<dbReference type="RefSeq" id="WP_207109927.1">
    <property type="nucleotide sequence ID" value="NZ_JAFLVR010000051.1"/>
</dbReference>
<proteinExistence type="predicted"/>
<protein>
    <submittedName>
        <fullName evidence="5">Class A sortase</fullName>
    </submittedName>
</protein>